<proteinExistence type="predicted"/>
<evidence type="ECO:0000313" key="1">
    <source>
        <dbReference type="EMBL" id="MBB5490726.1"/>
    </source>
</evidence>
<keyword evidence="2" id="KW-1185">Reference proteome</keyword>
<sequence length="106" mass="11573">MARARGHGFTAGAFPYFFLKLLGEHEDDLVFRQGVRKADPGAAAAGVQGDKGPHAGPDVFRCFFGERAKGRSGNSATVEDQRVDIVDLIDVERENPRIPELAENDF</sequence>
<evidence type="ECO:0000313" key="2">
    <source>
        <dbReference type="Proteomes" id="UP000579647"/>
    </source>
</evidence>
<dbReference type="AlphaFoldDB" id="A0A840WH24"/>
<accession>A0A840WH24</accession>
<dbReference type="EMBL" id="JACHDO010000001">
    <property type="protein sequence ID" value="MBB5490726.1"/>
    <property type="molecule type" value="Genomic_DNA"/>
</dbReference>
<gene>
    <name evidence="1" type="ORF">HNR07_001863</name>
</gene>
<dbReference type="Proteomes" id="UP000579647">
    <property type="component" value="Unassembled WGS sequence"/>
</dbReference>
<name>A0A840WH24_9ACTN</name>
<dbReference type="RefSeq" id="WP_184364323.1">
    <property type="nucleotide sequence ID" value="NZ_BAAAKM010000086.1"/>
</dbReference>
<reference evidence="1 2" key="1">
    <citation type="submission" date="2020-08" db="EMBL/GenBank/DDBJ databases">
        <title>Sequencing the genomes of 1000 actinobacteria strains.</title>
        <authorList>
            <person name="Klenk H.-P."/>
        </authorList>
    </citation>
    <scope>NUCLEOTIDE SEQUENCE [LARGE SCALE GENOMIC DNA]</scope>
    <source>
        <strain evidence="1 2">DSM 44598</strain>
    </source>
</reference>
<protein>
    <submittedName>
        <fullName evidence="1">Uncharacterized protein</fullName>
    </submittedName>
</protein>
<organism evidence="1 2">
    <name type="scientific">Nocardiopsis metallicus</name>
    <dbReference type="NCBI Taxonomy" id="179819"/>
    <lineage>
        <taxon>Bacteria</taxon>
        <taxon>Bacillati</taxon>
        <taxon>Actinomycetota</taxon>
        <taxon>Actinomycetes</taxon>
        <taxon>Streptosporangiales</taxon>
        <taxon>Nocardiopsidaceae</taxon>
        <taxon>Nocardiopsis</taxon>
    </lineage>
</organism>
<comment type="caution">
    <text evidence="1">The sequence shown here is derived from an EMBL/GenBank/DDBJ whole genome shotgun (WGS) entry which is preliminary data.</text>
</comment>